<keyword evidence="7" id="KW-0282">Flagellum</keyword>
<proteinExistence type="inferred from homology"/>
<dbReference type="PIRSF" id="PIRSF039090">
    <property type="entry name" value="Flis"/>
    <property type="match status" value="1"/>
</dbReference>
<reference evidence="7" key="1">
    <citation type="submission" date="2022-04" db="EMBL/GenBank/DDBJ databases">
        <title>Lysobacter sp. CAU 1642 isolated from sea sand.</title>
        <authorList>
            <person name="Kim W."/>
        </authorList>
    </citation>
    <scope>NUCLEOTIDE SEQUENCE</scope>
    <source>
        <strain evidence="7">CAU 1642</strain>
    </source>
</reference>
<dbReference type="InterPro" id="IPR036584">
    <property type="entry name" value="FliS_sf"/>
</dbReference>
<dbReference type="CDD" id="cd16098">
    <property type="entry name" value="FliS"/>
    <property type="match status" value="1"/>
</dbReference>
<keyword evidence="3 6" id="KW-0963">Cytoplasm</keyword>
<sequence>MYPPRGSADAYRSAAIHSGVELPPERKLALLLGGIIDRLKVAESQIQNGQMAEKLRTIDSVLTILEALQASLDFESGGAIAEQLSSVYTTAEAQLVQANAGNDVAKLQSVIRLLTPIREAFQQISVPTAPADGADEPRRG</sequence>
<keyword evidence="7" id="KW-0966">Cell projection</keyword>
<keyword evidence="7" id="KW-0969">Cilium</keyword>
<comment type="similarity">
    <text evidence="2 6">Belongs to the FliS family.</text>
</comment>
<accession>A0ABT0GL93</accession>
<evidence type="ECO:0000256" key="4">
    <source>
        <dbReference type="ARBA" id="ARBA00022795"/>
    </source>
</evidence>
<dbReference type="EMBL" id="JALNMH010000014">
    <property type="protein sequence ID" value="MCK7595157.1"/>
    <property type="molecule type" value="Genomic_DNA"/>
</dbReference>
<keyword evidence="4 6" id="KW-1005">Bacterial flagellum biogenesis</keyword>
<evidence type="ECO:0000256" key="6">
    <source>
        <dbReference type="PIRNR" id="PIRNR039090"/>
    </source>
</evidence>
<gene>
    <name evidence="7" type="primary">fliS</name>
    <name evidence="7" type="ORF">M0G41_15950</name>
</gene>
<dbReference type="Pfam" id="PF02561">
    <property type="entry name" value="FliS"/>
    <property type="match status" value="1"/>
</dbReference>
<evidence type="ECO:0000256" key="1">
    <source>
        <dbReference type="ARBA" id="ARBA00004514"/>
    </source>
</evidence>
<dbReference type="PANTHER" id="PTHR34773">
    <property type="entry name" value="FLAGELLAR SECRETION CHAPERONE FLIS"/>
    <property type="match status" value="1"/>
</dbReference>
<evidence type="ECO:0000256" key="2">
    <source>
        <dbReference type="ARBA" id="ARBA00008787"/>
    </source>
</evidence>
<dbReference type="SUPFAM" id="SSF101116">
    <property type="entry name" value="Flagellar export chaperone FliS"/>
    <property type="match status" value="1"/>
</dbReference>
<dbReference type="InterPro" id="IPR003713">
    <property type="entry name" value="FliS"/>
</dbReference>
<protein>
    <recommendedName>
        <fullName evidence="6">Flagellar secretion chaperone FliS</fullName>
    </recommendedName>
</protein>
<keyword evidence="8" id="KW-1185">Reference proteome</keyword>
<evidence type="ECO:0000256" key="3">
    <source>
        <dbReference type="ARBA" id="ARBA00022490"/>
    </source>
</evidence>
<evidence type="ECO:0000256" key="5">
    <source>
        <dbReference type="ARBA" id="ARBA00023186"/>
    </source>
</evidence>
<evidence type="ECO:0000313" key="7">
    <source>
        <dbReference type="EMBL" id="MCK7595157.1"/>
    </source>
</evidence>
<organism evidence="7 8">
    <name type="scientific">Pseudomarimonas salicorniae</name>
    <dbReference type="NCBI Taxonomy" id="2933270"/>
    <lineage>
        <taxon>Bacteria</taxon>
        <taxon>Pseudomonadati</taxon>
        <taxon>Pseudomonadota</taxon>
        <taxon>Gammaproteobacteria</taxon>
        <taxon>Lysobacterales</taxon>
        <taxon>Lysobacteraceae</taxon>
        <taxon>Pseudomarimonas</taxon>
    </lineage>
</organism>
<dbReference type="PANTHER" id="PTHR34773:SF1">
    <property type="entry name" value="FLAGELLAR SECRETION CHAPERONE FLIS"/>
    <property type="match status" value="1"/>
</dbReference>
<evidence type="ECO:0000313" key="8">
    <source>
        <dbReference type="Proteomes" id="UP001431449"/>
    </source>
</evidence>
<name>A0ABT0GL93_9GAMM</name>
<comment type="subcellular location">
    <subcellularLocation>
        <location evidence="1 6">Cytoplasm</location>
        <location evidence="1 6">Cytosol</location>
    </subcellularLocation>
</comment>
<keyword evidence="5" id="KW-0143">Chaperone</keyword>
<dbReference type="RefSeq" id="WP_248210923.1">
    <property type="nucleotide sequence ID" value="NZ_JALNMH010000014.1"/>
</dbReference>
<dbReference type="Gene3D" id="1.20.120.340">
    <property type="entry name" value="Flagellar protein FliS"/>
    <property type="match status" value="1"/>
</dbReference>
<dbReference type="Proteomes" id="UP001431449">
    <property type="component" value="Unassembled WGS sequence"/>
</dbReference>
<comment type="caution">
    <text evidence="7">The sequence shown here is derived from an EMBL/GenBank/DDBJ whole genome shotgun (WGS) entry which is preliminary data.</text>
</comment>
<dbReference type="NCBIfam" id="TIGR00208">
    <property type="entry name" value="fliS"/>
    <property type="match status" value="1"/>
</dbReference>